<evidence type="ECO:0000313" key="1">
    <source>
        <dbReference type="EMBL" id="SPD13431.1"/>
    </source>
</evidence>
<sequence>MELSLLRKTSKWVSRTNDIGRDHLRHVRLSCIVHYGQVKLNLPLIRAASDLWDHTRHVFHFNRCELCPMMEEFGAIMGISNFDQILLPPTHSDPILLLDEVLSIPCRLGSSWSMNDGLVVTVLASFFLTGDFSETNIVIWLYEHFSLITTPEKHPLDYKPCHYRHRSLVDLFPTTRRFTEFVENVKPKDIIWFFAWWKIRNVAIDTFERGAVMLAAMQKTSFYYPSHIKCQWGCIQSILKEVKPCNVDTRTHCFLDRLANNSARSSRVMDFVETCSMYPIHRYAIWLEEDIRRASDDATYIDKERSKAIGLLVSSKDESEGSTSVKRTKYNDPNM</sequence>
<dbReference type="EMBL" id="OIVN01003768">
    <property type="protein sequence ID" value="SPD13431.1"/>
    <property type="molecule type" value="Genomic_DNA"/>
</dbReference>
<accession>A0A2N9HNZ5</accession>
<name>A0A2N9HNZ5_FAGSY</name>
<reference evidence="1" key="1">
    <citation type="submission" date="2018-02" db="EMBL/GenBank/DDBJ databases">
        <authorList>
            <person name="Cohen D.B."/>
            <person name="Kent A.D."/>
        </authorList>
    </citation>
    <scope>NUCLEOTIDE SEQUENCE</scope>
</reference>
<organism evidence="1">
    <name type="scientific">Fagus sylvatica</name>
    <name type="common">Beechnut</name>
    <dbReference type="NCBI Taxonomy" id="28930"/>
    <lineage>
        <taxon>Eukaryota</taxon>
        <taxon>Viridiplantae</taxon>
        <taxon>Streptophyta</taxon>
        <taxon>Embryophyta</taxon>
        <taxon>Tracheophyta</taxon>
        <taxon>Spermatophyta</taxon>
        <taxon>Magnoliopsida</taxon>
        <taxon>eudicotyledons</taxon>
        <taxon>Gunneridae</taxon>
        <taxon>Pentapetalae</taxon>
        <taxon>rosids</taxon>
        <taxon>fabids</taxon>
        <taxon>Fagales</taxon>
        <taxon>Fagaceae</taxon>
        <taxon>Fagus</taxon>
    </lineage>
</organism>
<protein>
    <submittedName>
        <fullName evidence="1">Uncharacterized protein</fullName>
    </submittedName>
</protein>
<dbReference type="AlphaFoldDB" id="A0A2N9HNZ5"/>
<proteinExistence type="predicted"/>
<gene>
    <name evidence="1" type="ORF">FSB_LOCUS41313</name>
</gene>